<dbReference type="WBParaSite" id="PS1159_v2.g1151.t1">
    <property type="protein sequence ID" value="PS1159_v2.g1151.t1"/>
    <property type="gene ID" value="PS1159_v2.g1151"/>
</dbReference>
<reference evidence="2" key="1">
    <citation type="submission" date="2022-11" db="UniProtKB">
        <authorList>
            <consortium name="WormBaseParasite"/>
        </authorList>
    </citation>
    <scope>IDENTIFICATION</scope>
</reference>
<proteinExistence type="predicted"/>
<accession>A0AC35EWW4</accession>
<organism evidence="1 2">
    <name type="scientific">Panagrolaimus sp. PS1159</name>
    <dbReference type="NCBI Taxonomy" id="55785"/>
    <lineage>
        <taxon>Eukaryota</taxon>
        <taxon>Metazoa</taxon>
        <taxon>Ecdysozoa</taxon>
        <taxon>Nematoda</taxon>
        <taxon>Chromadorea</taxon>
        <taxon>Rhabditida</taxon>
        <taxon>Tylenchina</taxon>
        <taxon>Panagrolaimomorpha</taxon>
        <taxon>Panagrolaimoidea</taxon>
        <taxon>Panagrolaimidae</taxon>
        <taxon>Panagrolaimus</taxon>
    </lineage>
</organism>
<evidence type="ECO:0000313" key="1">
    <source>
        <dbReference type="Proteomes" id="UP000887580"/>
    </source>
</evidence>
<name>A0AC35EWW4_9BILA</name>
<evidence type="ECO:0000313" key="2">
    <source>
        <dbReference type="WBParaSite" id="PS1159_v2.g1151.t1"/>
    </source>
</evidence>
<protein>
    <submittedName>
        <fullName evidence="2">Calcineurin-like phosphoesterase domain-containing protein</fullName>
    </submittedName>
</protein>
<sequence length="497" mass="56405">MDCFEVKRSNRILPSIYGTYTISPETTASSSSKLSRRLKRFRKNTCALILKYLAIVFIIILGIITLICYGTKHVTLKTGKISVSKVFDLLLYEFLLATASLFLFKYVSTTFKSEKFLWFKYIRIALIGFVLFLSALTHLSYLFYYIPLPDELWIATVCFFAYGIYIHFAVFLVLLFLLECLSHLLCYIFNRWVPFMHFSIPILKSAIFTSTTLHTLIAIVAALALVIEGFISVEVRPTIRNLNILITNLPPEFHGFSIVLVTDIHTGASVGKGKVAEVVKVVNSLDPDIITVVGDLTDGYKGYIGDRAKPLKDLKSRYGNFGTLGNHEYFYENIDNWVKFYKEDLNLTMLINDGVILERNGKQLCLAGLDDFYTEDAKFDGHKMNVTKALQSCPKNISTIILEHQPKGAAKILEELPKIGYHADLILSGHTHGGQMYAVYPMVRLANKYLYGHYIYKETNTQIYVSSGVNYWGPPVKMMASMCEIVYIRILSDLVVK</sequence>
<dbReference type="Proteomes" id="UP000887580">
    <property type="component" value="Unplaced"/>
</dbReference>